<keyword evidence="1" id="KW-0732">Signal</keyword>
<evidence type="ECO:0000256" key="1">
    <source>
        <dbReference type="SAM" id="SignalP"/>
    </source>
</evidence>
<evidence type="ECO:0008006" key="6">
    <source>
        <dbReference type="Google" id="ProtNLM"/>
    </source>
</evidence>
<accession>A0ABD0SP99</accession>
<evidence type="ECO:0000313" key="5">
    <source>
        <dbReference type="Proteomes" id="UP001549921"/>
    </source>
</evidence>
<evidence type="ECO:0000313" key="3">
    <source>
        <dbReference type="EMBL" id="KAL0871071.1"/>
    </source>
</evidence>
<dbReference type="Proteomes" id="UP001549921">
    <property type="component" value="Unassembled WGS sequence"/>
</dbReference>
<dbReference type="AlphaFoldDB" id="A0ABD0SP99"/>
<feature type="chain" id="PRO_5044722724" description="Seminal fluid protein HACP044" evidence="1">
    <location>
        <begin position="20"/>
        <end position="103"/>
    </location>
</feature>
<dbReference type="EMBL" id="JBEDNZ010000017">
    <property type="protein sequence ID" value="KAL0821645.1"/>
    <property type="molecule type" value="Genomic_DNA"/>
</dbReference>
<evidence type="ECO:0000313" key="2">
    <source>
        <dbReference type="EMBL" id="KAL0821645.1"/>
    </source>
</evidence>
<dbReference type="Proteomes" id="UP001549920">
    <property type="component" value="Unassembled WGS sequence"/>
</dbReference>
<sequence length="103" mass="12045">MARAISAFLLLAIITIIEAQRPFYAGFRPIGYPAVESEIAQLSNRFGEDDPVPIETKGDRNFINRIESVPVDYRPFWYINWQQYNALRQQPQTWPQKPNNFID</sequence>
<comment type="caution">
    <text evidence="2">The sequence shown here is derived from an EMBL/GenBank/DDBJ whole genome shotgun (WGS) entry which is preliminary data.</text>
</comment>
<gene>
    <name evidence="3" type="ORF">ABMA27_004876</name>
    <name evidence="2" type="ORF">ABMA28_005086</name>
</gene>
<reference evidence="4 5" key="1">
    <citation type="submission" date="2024-06" db="EMBL/GenBank/DDBJ databases">
        <title>A chromosome-level genome assembly of beet webworm, Loxostege sticticalis.</title>
        <authorList>
            <person name="Zhang Y."/>
        </authorList>
    </citation>
    <scope>NUCLEOTIDE SEQUENCE [LARGE SCALE GENOMIC DNA]</scope>
    <source>
        <strain evidence="3">AQ026</strain>
        <strain evidence="2">AQ028</strain>
        <tissue evidence="2">Male pupae</tissue>
        <tissue evidence="3">Whole body</tissue>
    </source>
</reference>
<keyword evidence="4" id="KW-1185">Reference proteome</keyword>
<feature type="signal peptide" evidence="1">
    <location>
        <begin position="1"/>
        <end position="19"/>
    </location>
</feature>
<proteinExistence type="predicted"/>
<protein>
    <recommendedName>
        <fullName evidence="6">Seminal fluid protein HACP044</fullName>
    </recommendedName>
</protein>
<organism evidence="2 5">
    <name type="scientific">Loxostege sticticalis</name>
    <name type="common">Beet webworm moth</name>
    <dbReference type="NCBI Taxonomy" id="481309"/>
    <lineage>
        <taxon>Eukaryota</taxon>
        <taxon>Metazoa</taxon>
        <taxon>Ecdysozoa</taxon>
        <taxon>Arthropoda</taxon>
        <taxon>Hexapoda</taxon>
        <taxon>Insecta</taxon>
        <taxon>Pterygota</taxon>
        <taxon>Neoptera</taxon>
        <taxon>Endopterygota</taxon>
        <taxon>Lepidoptera</taxon>
        <taxon>Glossata</taxon>
        <taxon>Ditrysia</taxon>
        <taxon>Pyraloidea</taxon>
        <taxon>Crambidae</taxon>
        <taxon>Pyraustinae</taxon>
        <taxon>Loxostege</taxon>
    </lineage>
</organism>
<name>A0ABD0SP99_LOXSC</name>
<evidence type="ECO:0000313" key="4">
    <source>
        <dbReference type="Proteomes" id="UP001549920"/>
    </source>
</evidence>
<dbReference type="EMBL" id="JBEUOH010000017">
    <property type="protein sequence ID" value="KAL0871071.1"/>
    <property type="molecule type" value="Genomic_DNA"/>
</dbReference>